<protein>
    <submittedName>
        <fullName evidence="3">Uncharacterized protein</fullName>
    </submittedName>
</protein>
<dbReference type="STRING" id="60175.A0A1V6YYE4"/>
<keyword evidence="4" id="KW-1185">Reference proteome</keyword>
<reference evidence="4" key="1">
    <citation type="journal article" date="2017" name="Nat. Microbiol.">
        <title>Global analysis of biosynthetic gene clusters reveals vast potential of secondary metabolite production in Penicillium species.</title>
        <authorList>
            <person name="Nielsen J.C."/>
            <person name="Grijseels S."/>
            <person name="Prigent S."/>
            <person name="Ji B."/>
            <person name="Dainat J."/>
            <person name="Nielsen K.F."/>
            <person name="Frisvad J.C."/>
            <person name="Workman M."/>
            <person name="Nielsen J."/>
        </authorList>
    </citation>
    <scope>NUCLEOTIDE SEQUENCE [LARGE SCALE GENOMIC DNA]</scope>
    <source>
        <strain evidence="4">IBT 13039</strain>
    </source>
</reference>
<dbReference type="InterPro" id="IPR036770">
    <property type="entry name" value="Ankyrin_rpt-contain_sf"/>
</dbReference>
<comment type="caution">
    <text evidence="3">The sequence shown here is derived from an EMBL/GenBank/DDBJ whole genome shotgun (WGS) entry which is preliminary data.</text>
</comment>
<evidence type="ECO:0000313" key="3">
    <source>
        <dbReference type="EMBL" id="OQE92466.1"/>
    </source>
</evidence>
<evidence type="ECO:0000313" key="4">
    <source>
        <dbReference type="Proteomes" id="UP000191691"/>
    </source>
</evidence>
<dbReference type="Proteomes" id="UP000191691">
    <property type="component" value="Unassembled WGS sequence"/>
</dbReference>
<dbReference type="PANTHER" id="PTHR24123">
    <property type="entry name" value="ANKYRIN REPEAT-CONTAINING"/>
    <property type="match status" value="1"/>
</dbReference>
<dbReference type="EMBL" id="MOOB01000007">
    <property type="protein sequence ID" value="OQE92466.1"/>
    <property type="molecule type" value="Genomic_DNA"/>
</dbReference>
<keyword evidence="1" id="KW-0677">Repeat</keyword>
<dbReference type="InterPro" id="IPR051165">
    <property type="entry name" value="Multifunctional_ANK_Repeat"/>
</dbReference>
<sequence length="175" mass="19474">MFNMREAESPEDTRDHHAVVKLLLDHGANLNNTTTGSPSWISSLMVAARCSNLEIAKTLLLDLLLEYLADVEFEDSTGETQMFGFIDGKNNDLIRELCKRGAKVNHQNFDGESALHVRLSSEETFKALLESGAQVDVPNHSGRTPLSYHIVYLSSNNFSLMEQIQASPTFSETDL</sequence>
<dbReference type="SUPFAM" id="SSF48403">
    <property type="entry name" value="Ankyrin repeat"/>
    <property type="match status" value="1"/>
</dbReference>
<accession>A0A1V6YYE4</accession>
<dbReference type="Pfam" id="PF00023">
    <property type="entry name" value="Ank"/>
    <property type="match status" value="1"/>
</dbReference>
<gene>
    <name evidence="3" type="ORF">PENNAL_c0007G11300</name>
</gene>
<dbReference type="InterPro" id="IPR002110">
    <property type="entry name" value="Ankyrin_rpt"/>
</dbReference>
<dbReference type="PANTHER" id="PTHR24123:SF33">
    <property type="entry name" value="PROTEIN HOS4"/>
    <property type="match status" value="1"/>
</dbReference>
<evidence type="ECO:0000256" key="1">
    <source>
        <dbReference type="ARBA" id="ARBA00022737"/>
    </source>
</evidence>
<dbReference type="Gene3D" id="1.25.40.20">
    <property type="entry name" value="Ankyrin repeat-containing domain"/>
    <property type="match status" value="2"/>
</dbReference>
<evidence type="ECO:0000256" key="2">
    <source>
        <dbReference type="ARBA" id="ARBA00023043"/>
    </source>
</evidence>
<dbReference type="Pfam" id="PF12796">
    <property type="entry name" value="Ank_2"/>
    <property type="match status" value="1"/>
</dbReference>
<dbReference type="AlphaFoldDB" id="A0A1V6YYE4"/>
<name>A0A1V6YYE4_PENNA</name>
<organism evidence="3 4">
    <name type="scientific">Penicillium nalgiovense</name>
    <dbReference type="NCBI Taxonomy" id="60175"/>
    <lineage>
        <taxon>Eukaryota</taxon>
        <taxon>Fungi</taxon>
        <taxon>Dikarya</taxon>
        <taxon>Ascomycota</taxon>
        <taxon>Pezizomycotina</taxon>
        <taxon>Eurotiomycetes</taxon>
        <taxon>Eurotiomycetidae</taxon>
        <taxon>Eurotiales</taxon>
        <taxon>Aspergillaceae</taxon>
        <taxon>Penicillium</taxon>
    </lineage>
</organism>
<keyword evidence="2" id="KW-0040">ANK repeat</keyword>
<proteinExistence type="predicted"/>